<dbReference type="InterPro" id="IPR050906">
    <property type="entry name" value="Notch_signaling"/>
</dbReference>
<proteinExistence type="predicted"/>
<dbReference type="GO" id="GO:0005112">
    <property type="term" value="F:Notch binding"/>
    <property type="evidence" value="ECO:0007669"/>
    <property type="project" value="TreeGrafter"/>
</dbReference>
<dbReference type="OrthoDB" id="5945697at2759"/>
<dbReference type="EMBL" id="JWZT01005524">
    <property type="protein sequence ID" value="KII60675.1"/>
    <property type="molecule type" value="Genomic_DNA"/>
</dbReference>
<gene>
    <name evidence="5" type="ORF">RF11_11771</name>
</gene>
<feature type="disulfide bond" evidence="1">
    <location>
        <begin position="193"/>
        <end position="202"/>
    </location>
</feature>
<feature type="domain" description="EGF-like" evidence="4">
    <location>
        <begin position="156"/>
        <end position="203"/>
    </location>
</feature>
<dbReference type="PANTHER" id="PTHR24044:SF420">
    <property type="entry name" value="DELTA AND NOTCH-LIKE EPIDERMAL GROWTH FACTOR-RELATED RECEPTOR ISOFORM X1"/>
    <property type="match status" value="1"/>
</dbReference>
<dbReference type="PROSITE" id="PS01186">
    <property type="entry name" value="EGF_2"/>
    <property type="match status" value="1"/>
</dbReference>
<feature type="compositionally biased region" description="Polar residues" evidence="2">
    <location>
        <begin position="329"/>
        <end position="344"/>
    </location>
</feature>
<feature type="domain" description="EGF-like" evidence="4">
    <location>
        <begin position="235"/>
        <end position="272"/>
    </location>
</feature>
<reference evidence="5 6" key="1">
    <citation type="journal article" date="2014" name="Genome Biol. Evol.">
        <title>The genome of the myxosporean Thelohanellus kitauei shows adaptations to nutrient acquisition within its fish host.</title>
        <authorList>
            <person name="Yang Y."/>
            <person name="Xiong J."/>
            <person name="Zhou Z."/>
            <person name="Huo F."/>
            <person name="Miao W."/>
            <person name="Ran C."/>
            <person name="Liu Y."/>
            <person name="Zhang J."/>
            <person name="Feng J."/>
            <person name="Wang M."/>
            <person name="Wang M."/>
            <person name="Wang L."/>
            <person name="Yao B."/>
        </authorList>
    </citation>
    <scope>NUCLEOTIDE SEQUENCE [LARGE SCALE GENOMIC DNA]</scope>
    <source>
        <strain evidence="5">Wuqing</strain>
    </source>
</reference>
<evidence type="ECO:0000256" key="1">
    <source>
        <dbReference type="PROSITE-ProRule" id="PRU00076"/>
    </source>
</evidence>
<keyword evidence="3" id="KW-1133">Transmembrane helix</keyword>
<dbReference type="Gene3D" id="2.10.25.10">
    <property type="entry name" value="Laminin"/>
    <property type="match status" value="2"/>
</dbReference>
<evidence type="ECO:0000256" key="3">
    <source>
        <dbReference type="SAM" id="Phobius"/>
    </source>
</evidence>
<keyword evidence="3" id="KW-0812">Transmembrane</keyword>
<feature type="disulfide bond" evidence="1">
    <location>
        <begin position="262"/>
        <end position="271"/>
    </location>
</feature>
<accession>A0A0C2M0Z4</accession>
<dbReference type="PROSITE" id="PS50026">
    <property type="entry name" value="EGF_3"/>
    <property type="match status" value="2"/>
</dbReference>
<dbReference type="Proteomes" id="UP000031668">
    <property type="component" value="Unassembled WGS sequence"/>
</dbReference>
<evidence type="ECO:0000313" key="6">
    <source>
        <dbReference type="Proteomes" id="UP000031668"/>
    </source>
</evidence>
<feature type="region of interest" description="Disordered" evidence="2">
    <location>
        <begin position="322"/>
        <end position="344"/>
    </location>
</feature>
<evidence type="ECO:0000256" key="2">
    <source>
        <dbReference type="SAM" id="MobiDB-lite"/>
    </source>
</evidence>
<evidence type="ECO:0000259" key="4">
    <source>
        <dbReference type="PROSITE" id="PS50026"/>
    </source>
</evidence>
<sequence>MFKVYPRHYVAANMHILLTALIPNITNVTFAVDRKSSESTLEGWGSRDEFKLLEMGEIYYFWATMALHRNKTMSFEAVRLVFSYTLHGKRHSFDAMPKIFYDTENYIYYNSSKLFNITIYTRIECDNRTLTDKLHIRYIPRCCRDYGFDLHPHPDNNSRCELGFEANKTPICLNNGTFLKTNTTNELEYFCNCTSGYFGDRCQYHSLCANCMPGKCVGANQCLQCRPGWSGHNCQNKTCTNYTLCRNNSTCKVNATHHECVCSGNYFGAYCQFMNSTTPGICEISFTDPTKLAPRNNFVSATKKTTLKPSIIDTKTLTTISRNKDSKPLESTNKTQTKSSMKNFGGSQITRAGSDLHVHSHEHVKSKNSNINLQTSGKTKNTSSDYLGFEKSYMHILIAILILAFLIAVAFFTDISLKKKNVYFYLSVEFKFAS</sequence>
<dbReference type="PROSITE" id="PS00022">
    <property type="entry name" value="EGF_1"/>
    <property type="match status" value="2"/>
</dbReference>
<keyword evidence="1" id="KW-1015">Disulfide bond</keyword>
<dbReference type="PANTHER" id="PTHR24044">
    <property type="entry name" value="NOTCH LIGAND FAMILY MEMBER"/>
    <property type="match status" value="1"/>
</dbReference>
<keyword evidence="3" id="KW-0472">Membrane</keyword>
<comment type="caution">
    <text evidence="1">Lacks conserved residue(s) required for the propagation of feature annotation.</text>
</comment>
<comment type="caution">
    <text evidence="5">The sequence shown here is derived from an EMBL/GenBank/DDBJ whole genome shotgun (WGS) entry which is preliminary data.</text>
</comment>
<name>A0A0C2M0Z4_THEKT</name>
<protein>
    <submittedName>
        <fullName evidence="5">Neurogenic locus notch protein 1</fullName>
    </submittedName>
</protein>
<keyword evidence="1" id="KW-0245">EGF-like domain</keyword>
<organism evidence="5 6">
    <name type="scientific">Thelohanellus kitauei</name>
    <name type="common">Myxosporean</name>
    <dbReference type="NCBI Taxonomy" id="669202"/>
    <lineage>
        <taxon>Eukaryota</taxon>
        <taxon>Metazoa</taxon>
        <taxon>Cnidaria</taxon>
        <taxon>Myxozoa</taxon>
        <taxon>Myxosporea</taxon>
        <taxon>Bivalvulida</taxon>
        <taxon>Platysporina</taxon>
        <taxon>Myxobolidae</taxon>
        <taxon>Thelohanellus</taxon>
    </lineage>
</organism>
<keyword evidence="6" id="KW-1185">Reference proteome</keyword>
<evidence type="ECO:0000313" key="5">
    <source>
        <dbReference type="EMBL" id="KII60675.1"/>
    </source>
</evidence>
<feature type="transmembrane region" description="Helical" evidence="3">
    <location>
        <begin position="393"/>
        <end position="412"/>
    </location>
</feature>
<dbReference type="SMART" id="SM00181">
    <property type="entry name" value="EGF"/>
    <property type="match status" value="3"/>
</dbReference>
<dbReference type="AlphaFoldDB" id="A0A0C2M0Z4"/>
<dbReference type="InterPro" id="IPR000742">
    <property type="entry name" value="EGF"/>
</dbReference>